<proteinExistence type="predicted"/>
<dbReference type="AlphaFoldDB" id="A0A699ZRY2"/>
<evidence type="ECO:0000313" key="3">
    <source>
        <dbReference type="Proteomes" id="UP000485058"/>
    </source>
</evidence>
<keyword evidence="3" id="KW-1185">Reference proteome</keyword>
<protein>
    <submittedName>
        <fullName evidence="2">Uncharacterized protein</fullName>
    </submittedName>
</protein>
<evidence type="ECO:0000256" key="1">
    <source>
        <dbReference type="SAM" id="MobiDB-lite"/>
    </source>
</evidence>
<accession>A0A699ZRY2</accession>
<comment type="caution">
    <text evidence="2">The sequence shown here is derived from an EMBL/GenBank/DDBJ whole genome shotgun (WGS) entry which is preliminary data.</text>
</comment>
<organism evidence="2 3">
    <name type="scientific">Haematococcus lacustris</name>
    <name type="common">Green alga</name>
    <name type="synonym">Haematococcus pluvialis</name>
    <dbReference type="NCBI Taxonomy" id="44745"/>
    <lineage>
        <taxon>Eukaryota</taxon>
        <taxon>Viridiplantae</taxon>
        <taxon>Chlorophyta</taxon>
        <taxon>core chlorophytes</taxon>
        <taxon>Chlorophyceae</taxon>
        <taxon>CS clade</taxon>
        <taxon>Chlamydomonadales</taxon>
        <taxon>Haematococcaceae</taxon>
        <taxon>Haematococcus</taxon>
    </lineage>
</organism>
<feature type="region of interest" description="Disordered" evidence="1">
    <location>
        <begin position="89"/>
        <end position="118"/>
    </location>
</feature>
<dbReference type="Proteomes" id="UP000485058">
    <property type="component" value="Unassembled WGS sequence"/>
</dbReference>
<gene>
    <name evidence="2" type="ORF">HaLaN_18414</name>
</gene>
<sequence>MSATSHLSLASLASHSFSSLPLAPFARPGRMPSIAGGVFGPACCWLLLAASSTWLWLGYGVVPSVGSFQPALTAIDPISMTPSILRQSTGFDDPGENVRRACCQPPSKDDSPNIVTQI</sequence>
<dbReference type="EMBL" id="BLLF01001773">
    <property type="protein sequence ID" value="GFH21168.1"/>
    <property type="molecule type" value="Genomic_DNA"/>
</dbReference>
<evidence type="ECO:0000313" key="2">
    <source>
        <dbReference type="EMBL" id="GFH21168.1"/>
    </source>
</evidence>
<name>A0A699ZRY2_HAELA</name>
<reference evidence="2 3" key="1">
    <citation type="submission" date="2020-02" db="EMBL/GenBank/DDBJ databases">
        <title>Draft genome sequence of Haematococcus lacustris strain NIES-144.</title>
        <authorList>
            <person name="Morimoto D."/>
            <person name="Nakagawa S."/>
            <person name="Yoshida T."/>
            <person name="Sawayama S."/>
        </authorList>
    </citation>
    <scope>NUCLEOTIDE SEQUENCE [LARGE SCALE GENOMIC DNA]</scope>
    <source>
        <strain evidence="2 3">NIES-144</strain>
    </source>
</reference>